<dbReference type="InterPro" id="IPR050832">
    <property type="entry name" value="Bact_Acetyltransf"/>
</dbReference>
<dbReference type="Pfam" id="PF00583">
    <property type="entry name" value="Acetyltransf_1"/>
    <property type="match status" value="1"/>
</dbReference>
<evidence type="ECO:0000256" key="1">
    <source>
        <dbReference type="ARBA" id="ARBA00022679"/>
    </source>
</evidence>
<feature type="domain" description="N-acetyltransferase" evidence="3">
    <location>
        <begin position="10"/>
        <end position="170"/>
    </location>
</feature>
<evidence type="ECO:0000259" key="3">
    <source>
        <dbReference type="PROSITE" id="PS51186"/>
    </source>
</evidence>
<dbReference type="CDD" id="cd04301">
    <property type="entry name" value="NAT_SF"/>
    <property type="match status" value="1"/>
</dbReference>
<dbReference type="Gene3D" id="3.40.630.30">
    <property type="match status" value="1"/>
</dbReference>
<keyword evidence="1" id="KW-0808">Transferase</keyword>
<accession>A0ABR5AKT4</accession>
<evidence type="ECO:0000313" key="5">
    <source>
        <dbReference type="Proteomes" id="UP000031967"/>
    </source>
</evidence>
<proteinExistence type="predicted"/>
<comment type="caution">
    <text evidence="4">The sequence shown here is derived from an EMBL/GenBank/DDBJ whole genome shotgun (WGS) entry which is preliminary data.</text>
</comment>
<evidence type="ECO:0000313" key="4">
    <source>
        <dbReference type="EMBL" id="KIL41638.1"/>
    </source>
</evidence>
<organism evidence="4 5">
    <name type="scientific">Gordoniibacillus kamchatkensis</name>
    <dbReference type="NCBI Taxonomy" id="1590651"/>
    <lineage>
        <taxon>Bacteria</taxon>
        <taxon>Bacillati</taxon>
        <taxon>Bacillota</taxon>
        <taxon>Bacilli</taxon>
        <taxon>Bacillales</taxon>
        <taxon>Paenibacillaceae</taxon>
        <taxon>Gordoniibacillus</taxon>
    </lineage>
</organism>
<keyword evidence="5" id="KW-1185">Reference proteome</keyword>
<dbReference type="RefSeq" id="WP_041046490.1">
    <property type="nucleotide sequence ID" value="NZ_JXAK01000007.1"/>
</dbReference>
<dbReference type="PROSITE" id="PS51186">
    <property type="entry name" value="GNAT"/>
    <property type="match status" value="1"/>
</dbReference>
<gene>
    <name evidence="4" type="ORF">SD70_05815</name>
</gene>
<dbReference type="PANTHER" id="PTHR43877">
    <property type="entry name" value="AMINOALKYLPHOSPHONATE N-ACETYLTRANSFERASE-RELATED-RELATED"/>
    <property type="match status" value="1"/>
</dbReference>
<dbReference type="PANTHER" id="PTHR43877:SF2">
    <property type="entry name" value="AMINOALKYLPHOSPHONATE N-ACETYLTRANSFERASE-RELATED"/>
    <property type="match status" value="1"/>
</dbReference>
<protein>
    <recommendedName>
        <fullName evidence="3">N-acetyltransferase domain-containing protein</fullName>
    </recommendedName>
</protein>
<evidence type="ECO:0000256" key="2">
    <source>
        <dbReference type="ARBA" id="ARBA00023315"/>
    </source>
</evidence>
<sequence>MDSAYERDGLELVKASPHDIKEIHAMWLEAADWMKSRGIDQWREDQLTVEIAEYCLATTELFVVKENGRAAGSFFIIDSDPHIWGDDDGGCGYLHRLVVRRAYAGRGLGFKLLDLAERHLRASGKKMFRLDCMADSPKLNEFYTRAGFTYRGRKDGNGWSASLYERSVAES</sequence>
<keyword evidence="2" id="KW-0012">Acyltransferase</keyword>
<dbReference type="SUPFAM" id="SSF55729">
    <property type="entry name" value="Acyl-CoA N-acyltransferases (Nat)"/>
    <property type="match status" value="1"/>
</dbReference>
<dbReference type="InterPro" id="IPR016181">
    <property type="entry name" value="Acyl_CoA_acyltransferase"/>
</dbReference>
<dbReference type="InterPro" id="IPR000182">
    <property type="entry name" value="GNAT_dom"/>
</dbReference>
<reference evidence="4 5" key="1">
    <citation type="submission" date="2014-12" db="EMBL/GenBank/DDBJ databases">
        <title>Draft genome sequence of Paenibacillus kamchatkensis strain B-2647.</title>
        <authorList>
            <person name="Karlyshev A.V."/>
            <person name="Kudryashova E.B."/>
        </authorList>
    </citation>
    <scope>NUCLEOTIDE SEQUENCE [LARGE SCALE GENOMIC DNA]</scope>
    <source>
        <strain evidence="4 5">VKM B-2647</strain>
    </source>
</reference>
<name>A0ABR5AKT4_9BACL</name>
<dbReference type="Proteomes" id="UP000031967">
    <property type="component" value="Unassembled WGS sequence"/>
</dbReference>
<dbReference type="EMBL" id="JXAK01000007">
    <property type="protein sequence ID" value="KIL41638.1"/>
    <property type="molecule type" value="Genomic_DNA"/>
</dbReference>